<dbReference type="Proteomes" id="UP000243333">
    <property type="component" value="Unassembled WGS sequence"/>
</dbReference>
<evidence type="ECO:0000259" key="1">
    <source>
        <dbReference type="Pfam" id="PF22548"/>
    </source>
</evidence>
<dbReference type="RefSeq" id="WP_143005913.1">
    <property type="nucleotide sequence ID" value="NZ_FNBU01000039.1"/>
</dbReference>
<name>A0A1G7PL86_9FIRM</name>
<dbReference type="InterPro" id="IPR054347">
    <property type="entry name" value="TOTE_primase"/>
</dbReference>
<dbReference type="AlphaFoldDB" id="A0A1G7PL86"/>
<dbReference type="EMBL" id="FNBU01000039">
    <property type="protein sequence ID" value="SDF86140.1"/>
    <property type="molecule type" value="Genomic_DNA"/>
</dbReference>
<organism evidence="2 3">
    <name type="scientific">Sporolituus thermophilus DSM 23256</name>
    <dbReference type="NCBI Taxonomy" id="1123285"/>
    <lineage>
        <taxon>Bacteria</taxon>
        <taxon>Bacillati</taxon>
        <taxon>Bacillota</taxon>
        <taxon>Negativicutes</taxon>
        <taxon>Selenomonadales</taxon>
        <taxon>Sporomusaceae</taxon>
        <taxon>Sporolituus</taxon>
    </lineage>
</organism>
<feature type="domain" description="TOTE conflict system primase" evidence="1">
    <location>
        <begin position="61"/>
        <end position="243"/>
    </location>
</feature>
<dbReference type="Gene3D" id="3.90.920.10">
    <property type="entry name" value="DNA primase, PRIM domain"/>
    <property type="match status" value="1"/>
</dbReference>
<dbReference type="Pfam" id="PF22548">
    <property type="entry name" value="AEP-TOTE"/>
    <property type="match status" value="1"/>
</dbReference>
<protein>
    <recommendedName>
        <fullName evidence="1">TOTE conflict system primase domain-containing protein</fullName>
    </recommendedName>
</protein>
<reference evidence="3" key="1">
    <citation type="submission" date="2016-10" db="EMBL/GenBank/DDBJ databases">
        <authorList>
            <person name="Varghese N."/>
            <person name="Submissions S."/>
        </authorList>
    </citation>
    <scope>NUCLEOTIDE SEQUENCE [LARGE SCALE GENOMIC DNA]</scope>
    <source>
        <strain evidence="3">DSM 23256</strain>
    </source>
</reference>
<dbReference type="SUPFAM" id="SSF56747">
    <property type="entry name" value="Prim-pol domain"/>
    <property type="match status" value="1"/>
</dbReference>
<dbReference type="OrthoDB" id="2453150at2"/>
<sequence>MFEKLRKPIPCPICGEEYLILSRHIRKHGLNVREFKQQHYVSYIDQIVDKINQLFVDIRYKYIMHNKNNWQTIDTLKLPGYRRLNDRLIKQHLRGRNCYGVMFAPTHTKFLCFDVDIVKQGDGDINQAREVAEKLIHELRKHIDDKDIHLEYSGGKGYHIWLFWQYKVKISDIVSFADSIRSINDNPNIHVEIRPESNNSRGIKLPLGIHPNTGNMMVFLDKETFRPITDQYEYLLSITPMTKHLNWQKFYLAASDIKQIKTVAIDFDKEIINHEHLQNIWENGLPGPGIRHRYTFLLSIYFKEIGYTENEVIERLYWFTDREHNAGRTKDSAEKSLNDIVSTVGNVFKNNYHLGIIELTDYDYEIINSQPEHLRKTLTEIYKTAKIHNDNGYFYLNINKIITTTGQSKRTVYNHIKELENKLIFKALHGEKNIQLFGNEKINLSSLYYMPIVNQSNISHGEVVYYSFAKFMLEILNQDINTYRFKIGLNLNHDEILNLVRQSFPALYENTGYDEEVKVMLLVLKLIFEDYVSFLEKTIQSDNHIEKTLMQLNKVIVMGMYLILNNIAGDKRDELINMFKNSLMKWIEINKELIKLIN</sequence>
<evidence type="ECO:0000313" key="2">
    <source>
        <dbReference type="EMBL" id="SDF86140.1"/>
    </source>
</evidence>
<proteinExistence type="predicted"/>
<keyword evidence="3" id="KW-1185">Reference proteome</keyword>
<dbReference type="CDD" id="cd00525">
    <property type="entry name" value="AE_Prim_S_like"/>
    <property type="match status" value="1"/>
</dbReference>
<accession>A0A1G7PL86</accession>
<gene>
    <name evidence="2" type="ORF">SAMN05660235_02972</name>
</gene>
<evidence type="ECO:0000313" key="3">
    <source>
        <dbReference type="Proteomes" id="UP000243333"/>
    </source>
</evidence>